<comment type="caution">
    <text evidence="1">The sequence shown here is derived from an EMBL/GenBank/DDBJ whole genome shotgun (WGS) entry which is preliminary data.</text>
</comment>
<protein>
    <submittedName>
        <fullName evidence="1">Uncharacterized protein</fullName>
    </submittedName>
</protein>
<dbReference type="Gene3D" id="1.25.40.10">
    <property type="entry name" value="Tetratricopeptide repeat domain"/>
    <property type="match status" value="1"/>
</dbReference>
<dbReference type="Proteomes" id="UP001552299">
    <property type="component" value="Unassembled WGS sequence"/>
</dbReference>
<evidence type="ECO:0000313" key="2">
    <source>
        <dbReference type="Proteomes" id="UP001552299"/>
    </source>
</evidence>
<dbReference type="AlphaFoldDB" id="A0ABD0VFT8"/>
<accession>A0ABD0VFT8</accession>
<dbReference type="EMBL" id="JANQDX010000007">
    <property type="protein sequence ID" value="KAL0921358.1"/>
    <property type="molecule type" value="Genomic_DNA"/>
</dbReference>
<proteinExistence type="predicted"/>
<evidence type="ECO:0000313" key="1">
    <source>
        <dbReference type="EMBL" id="KAL0921358.1"/>
    </source>
</evidence>
<organism evidence="1 2">
    <name type="scientific">Dendrobium thyrsiflorum</name>
    <name type="common">Pinecone-like raceme dendrobium</name>
    <name type="synonym">Orchid</name>
    <dbReference type="NCBI Taxonomy" id="117978"/>
    <lineage>
        <taxon>Eukaryota</taxon>
        <taxon>Viridiplantae</taxon>
        <taxon>Streptophyta</taxon>
        <taxon>Embryophyta</taxon>
        <taxon>Tracheophyta</taxon>
        <taxon>Spermatophyta</taxon>
        <taxon>Magnoliopsida</taxon>
        <taxon>Liliopsida</taxon>
        <taxon>Asparagales</taxon>
        <taxon>Orchidaceae</taxon>
        <taxon>Epidendroideae</taxon>
        <taxon>Malaxideae</taxon>
        <taxon>Dendrobiinae</taxon>
        <taxon>Dendrobium</taxon>
    </lineage>
</organism>
<reference evidence="1 2" key="1">
    <citation type="journal article" date="2024" name="Plant Biotechnol. J.">
        <title>Dendrobium thyrsiflorum genome and its molecular insights into genes involved in important horticultural traits.</title>
        <authorList>
            <person name="Chen B."/>
            <person name="Wang J.Y."/>
            <person name="Zheng P.J."/>
            <person name="Li K.L."/>
            <person name="Liang Y.M."/>
            <person name="Chen X.F."/>
            <person name="Zhang C."/>
            <person name="Zhao X."/>
            <person name="He X."/>
            <person name="Zhang G.Q."/>
            <person name="Liu Z.J."/>
            <person name="Xu Q."/>
        </authorList>
    </citation>
    <scope>NUCLEOTIDE SEQUENCE [LARGE SCALE GENOMIC DNA]</scope>
    <source>
        <strain evidence="1">GZMU011</strain>
    </source>
</reference>
<sequence>MVRRSSHRSSPYFGEGAGWIASRYTSRRAFAIDHFMQALAIDPLIWAAYEELCVLDNDGSCCVFLALVFLTSFFHHDEISKCIIISLNL</sequence>
<name>A0ABD0VFT8_DENTH</name>
<dbReference type="InterPro" id="IPR011990">
    <property type="entry name" value="TPR-like_helical_dom_sf"/>
</dbReference>
<keyword evidence="2" id="KW-1185">Reference proteome</keyword>
<gene>
    <name evidence="1" type="ORF">M5K25_008422</name>
</gene>